<protein>
    <submittedName>
        <fullName evidence="2">Uncharacterized protein</fullName>
    </submittedName>
</protein>
<proteinExistence type="predicted"/>
<evidence type="ECO:0000313" key="3">
    <source>
        <dbReference type="Proteomes" id="UP000073492"/>
    </source>
</evidence>
<keyword evidence="3" id="KW-1185">Reference proteome</keyword>
<accession>A0A139HPI2</accession>
<name>A0A139HPI2_9PEZI</name>
<evidence type="ECO:0000313" key="2">
    <source>
        <dbReference type="EMBL" id="KXT04358.1"/>
    </source>
</evidence>
<reference evidence="2 3" key="1">
    <citation type="submission" date="2015-07" db="EMBL/GenBank/DDBJ databases">
        <title>Comparative genomics of the Sigatoka disease complex on banana suggests a link between parallel evolutionary changes in Pseudocercospora fijiensis and Pseudocercospora eumusae and increased virulence on the banana host.</title>
        <authorList>
            <person name="Chang T.-C."/>
            <person name="Salvucci A."/>
            <person name="Crous P.W."/>
            <person name="Stergiopoulos I."/>
        </authorList>
    </citation>
    <scope>NUCLEOTIDE SEQUENCE [LARGE SCALE GENOMIC DNA]</scope>
    <source>
        <strain evidence="2 3">CBS 116634</strain>
    </source>
</reference>
<organism evidence="2 3">
    <name type="scientific">Pseudocercospora musae</name>
    <dbReference type="NCBI Taxonomy" id="113226"/>
    <lineage>
        <taxon>Eukaryota</taxon>
        <taxon>Fungi</taxon>
        <taxon>Dikarya</taxon>
        <taxon>Ascomycota</taxon>
        <taxon>Pezizomycotina</taxon>
        <taxon>Dothideomycetes</taxon>
        <taxon>Dothideomycetidae</taxon>
        <taxon>Mycosphaerellales</taxon>
        <taxon>Mycosphaerellaceae</taxon>
        <taxon>Pseudocercospora</taxon>
    </lineage>
</organism>
<sequence>MGKLPSEGQTLRLVGGERREATLVFDIHIGHSLGHGEGQSRSRKNMASIRGADYGIDQG</sequence>
<evidence type="ECO:0000256" key="1">
    <source>
        <dbReference type="SAM" id="MobiDB-lite"/>
    </source>
</evidence>
<dbReference type="AlphaFoldDB" id="A0A139HPI2"/>
<gene>
    <name evidence="2" type="ORF">AC579_8939</name>
</gene>
<dbReference type="OrthoDB" id="167398at2759"/>
<dbReference type="EMBL" id="LFZO01000589">
    <property type="protein sequence ID" value="KXT04358.1"/>
    <property type="molecule type" value="Genomic_DNA"/>
</dbReference>
<feature type="region of interest" description="Disordered" evidence="1">
    <location>
        <begin position="32"/>
        <end position="59"/>
    </location>
</feature>
<comment type="caution">
    <text evidence="2">The sequence shown here is derived from an EMBL/GenBank/DDBJ whole genome shotgun (WGS) entry which is preliminary data.</text>
</comment>
<dbReference type="Proteomes" id="UP000073492">
    <property type="component" value="Unassembled WGS sequence"/>
</dbReference>